<evidence type="ECO:0000256" key="1">
    <source>
        <dbReference type="SAM" id="MobiDB-lite"/>
    </source>
</evidence>
<comment type="caution">
    <text evidence="3">The sequence shown here is derived from an EMBL/GenBank/DDBJ whole genome shotgun (WGS) entry which is preliminary data.</text>
</comment>
<accession>A0ABN2V9E5</accession>
<dbReference type="EMBL" id="BAAAQN010000057">
    <property type="protein sequence ID" value="GAA2053847.1"/>
    <property type="molecule type" value="Genomic_DNA"/>
</dbReference>
<dbReference type="InterPro" id="IPR036689">
    <property type="entry name" value="ESAT-6-like_sf"/>
</dbReference>
<evidence type="ECO:0000259" key="2">
    <source>
        <dbReference type="Pfam" id="PF15607"/>
    </source>
</evidence>
<sequence length="495" mass="53347">MRPDEGGGGARPTTWWILGFGSDPVPGDTFAPALVSSNFTQVADNAETVHRDLFALLSDPALTNWLGKSGEAFYRAFEPFPQQLGSMKNSYHDAAGALDKYQTTYAECQGDADGACGGAQRALSDVGLTPEDLHGLPGDGGQGGDQGYVDALSKILIARQKPDPAPDPSIPHPAPGPAPGYVPLNNNAAISQASQTVINTCVNARKKVQSAVQRLTSAANTCAKALHDAADEAITHAPWSGTTAGAYGGGTFDQRFKEFGGDPADLKLDPAVGADFTKDPGDDPAVSPRYNASRDFIFQEIFSMMNSDQFKNIQELLREGEHPSPFDTDPGGKINAAITMWAAMVGPGQPWDFKGKIQDILSKIPTQPGETHQYTRFDEDPQVELYDNIWANISYGYVGRAAGFSADDLQHGAELNAYLGGGGKNTQGNYVGRQMGIDLFEHYRPDQLTKQAIDDEIYAHLDQLRPYSEYQGYPSKLDQPPKDWKGGDLPNNPLY</sequence>
<evidence type="ECO:0000313" key="4">
    <source>
        <dbReference type="Proteomes" id="UP001500751"/>
    </source>
</evidence>
<gene>
    <name evidence="3" type="ORF">GCM10009839_72280</name>
</gene>
<protein>
    <recommendedName>
        <fullName evidence="2">Bacterial toxin 44 domain-containing protein</fullName>
    </recommendedName>
</protein>
<dbReference type="InterPro" id="IPR028946">
    <property type="entry name" value="Ntox44"/>
</dbReference>
<dbReference type="Gene3D" id="1.10.287.1060">
    <property type="entry name" value="ESAT-6-like"/>
    <property type="match status" value="1"/>
</dbReference>
<keyword evidence="4" id="KW-1185">Reference proteome</keyword>
<dbReference type="Pfam" id="PF15607">
    <property type="entry name" value="Ntox44"/>
    <property type="match status" value="1"/>
</dbReference>
<dbReference type="SUPFAM" id="SSF140453">
    <property type="entry name" value="EsxAB dimer-like"/>
    <property type="match status" value="1"/>
</dbReference>
<name>A0ABN2V9E5_9ACTN</name>
<dbReference type="Proteomes" id="UP001500751">
    <property type="component" value="Unassembled WGS sequence"/>
</dbReference>
<reference evidence="3 4" key="1">
    <citation type="journal article" date="2019" name="Int. J. Syst. Evol. Microbiol.">
        <title>The Global Catalogue of Microorganisms (GCM) 10K type strain sequencing project: providing services to taxonomists for standard genome sequencing and annotation.</title>
        <authorList>
            <consortium name="The Broad Institute Genomics Platform"/>
            <consortium name="The Broad Institute Genome Sequencing Center for Infectious Disease"/>
            <person name="Wu L."/>
            <person name="Ma J."/>
        </authorList>
    </citation>
    <scope>NUCLEOTIDE SEQUENCE [LARGE SCALE GENOMIC DNA]</scope>
    <source>
        <strain evidence="3 4">JCM 16014</strain>
    </source>
</reference>
<feature type="region of interest" description="Disordered" evidence="1">
    <location>
        <begin position="470"/>
        <end position="495"/>
    </location>
</feature>
<dbReference type="RefSeq" id="WP_344670205.1">
    <property type="nucleotide sequence ID" value="NZ_BAAAQN010000057.1"/>
</dbReference>
<proteinExistence type="predicted"/>
<feature type="domain" description="Bacterial toxin 44" evidence="2">
    <location>
        <begin position="341"/>
        <end position="421"/>
    </location>
</feature>
<evidence type="ECO:0000313" key="3">
    <source>
        <dbReference type="EMBL" id="GAA2053847.1"/>
    </source>
</evidence>
<organism evidence="3 4">
    <name type="scientific">Catenulispora yoronensis</name>
    <dbReference type="NCBI Taxonomy" id="450799"/>
    <lineage>
        <taxon>Bacteria</taxon>
        <taxon>Bacillati</taxon>
        <taxon>Actinomycetota</taxon>
        <taxon>Actinomycetes</taxon>
        <taxon>Catenulisporales</taxon>
        <taxon>Catenulisporaceae</taxon>
        <taxon>Catenulispora</taxon>
    </lineage>
</organism>